<dbReference type="InterPro" id="IPR036291">
    <property type="entry name" value="NAD(P)-bd_dom_sf"/>
</dbReference>
<evidence type="ECO:0000256" key="3">
    <source>
        <dbReference type="PIRSR" id="PIRSR000103-1"/>
    </source>
</evidence>
<keyword evidence="2" id="KW-0520">NAD</keyword>
<dbReference type="InterPro" id="IPR013328">
    <property type="entry name" value="6PGD_dom2"/>
</dbReference>
<dbReference type="Pfam" id="PF03446">
    <property type="entry name" value="NAD_binding_2"/>
    <property type="match status" value="1"/>
</dbReference>
<evidence type="ECO:0000313" key="6">
    <source>
        <dbReference type="EMBL" id="SUE38808.1"/>
    </source>
</evidence>
<dbReference type="SUPFAM" id="SSF48179">
    <property type="entry name" value="6-phosphogluconate dehydrogenase C-terminal domain-like"/>
    <property type="match status" value="1"/>
</dbReference>
<dbReference type="PANTHER" id="PTHR43580:SF2">
    <property type="entry name" value="CYTOKINE-LIKE NUCLEAR FACTOR N-PAC"/>
    <property type="match status" value="1"/>
</dbReference>
<accession>A0A379MYW0</accession>
<dbReference type="SUPFAM" id="SSF51735">
    <property type="entry name" value="NAD(P)-binding Rossmann-fold domains"/>
    <property type="match status" value="1"/>
</dbReference>
<dbReference type="PANTHER" id="PTHR43580">
    <property type="entry name" value="OXIDOREDUCTASE GLYR1-RELATED"/>
    <property type="match status" value="1"/>
</dbReference>
<dbReference type="GeneID" id="99631948"/>
<name>A0A379MYW0_9PROT</name>
<proteinExistence type="predicted"/>
<dbReference type="Pfam" id="PF14833">
    <property type="entry name" value="NAD_binding_11"/>
    <property type="match status" value="1"/>
</dbReference>
<evidence type="ECO:0000313" key="7">
    <source>
        <dbReference type="Proteomes" id="UP000254919"/>
    </source>
</evidence>
<dbReference type="EMBL" id="UGVN01000001">
    <property type="protein sequence ID" value="SUE38808.1"/>
    <property type="molecule type" value="Genomic_DNA"/>
</dbReference>
<evidence type="ECO:0000259" key="5">
    <source>
        <dbReference type="Pfam" id="PF14833"/>
    </source>
</evidence>
<evidence type="ECO:0000259" key="4">
    <source>
        <dbReference type="Pfam" id="PF03446"/>
    </source>
</evidence>
<dbReference type="InterPro" id="IPR051265">
    <property type="entry name" value="HIBADH-related_NP60_sf"/>
</dbReference>
<feature type="active site" evidence="3">
    <location>
        <position position="174"/>
    </location>
</feature>
<reference evidence="6 7" key="1">
    <citation type="submission" date="2018-06" db="EMBL/GenBank/DDBJ databases">
        <authorList>
            <consortium name="Pathogen Informatics"/>
            <person name="Doyle S."/>
        </authorList>
    </citation>
    <scope>NUCLEOTIDE SEQUENCE [LARGE SCALE GENOMIC DNA]</scope>
    <source>
        <strain evidence="6 7">NCTC13291</strain>
    </source>
</reference>
<dbReference type="Gene3D" id="3.40.50.720">
    <property type="entry name" value="NAD(P)-binding Rossmann-like Domain"/>
    <property type="match status" value="1"/>
</dbReference>
<dbReference type="InterPro" id="IPR002204">
    <property type="entry name" value="3-OH-isobutyrate_DH-rel_CS"/>
</dbReference>
<dbReference type="InterPro" id="IPR029154">
    <property type="entry name" value="HIBADH-like_NADP-bd"/>
</dbReference>
<dbReference type="InterPro" id="IPR015815">
    <property type="entry name" value="HIBADH-related"/>
</dbReference>
<keyword evidence="1 6" id="KW-0560">Oxidoreductase</keyword>
<dbReference type="GO" id="GO:0008679">
    <property type="term" value="F:2-hydroxy-3-oxopropionate reductase activity"/>
    <property type="evidence" value="ECO:0007669"/>
    <property type="project" value="UniProtKB-EC"/>
</dbReference>
<gene>
    <name evidence="6" type="primary">garR_1</name>
    <name evidence="6" type="ORF">NCTC13291_00890</name>
</gene>
<evidence type="ECO:0000256" key="1">
    <source>
        <dbReference type="ARBA" id="ARBA00023002"/>
    </source>
</evidence>
<dbReference type="GO" id="GO:0050661">
    <property type="term" value="F:NADP binding"/>
    <property type="evidence" value="ECO:0007669"/>
    <property type="project" value="InterPro"/>
</dbReference>
<sequence length="290" mass="29159">MSTERMDVGFLGLGQMGSGMAGRLLEAGHRVTVWNRSAGKAEALAARGARVAGSPAEAARAGIVFSMLANDAAVEAVTSGAGGVLSAGPGVLHVSCSTVSVALTERLAAAHAGAGQGFVSAQVLGRPDVAAAGKLSVIAAGPAEALDRLAPLFGAIGAKVLRMGEKPAMAAATKLAANFGIAAVIELVSEQMRIAGSQGVPAARFAEFLTETDFGSRMMGVYAPMIAAGRFEPAGFPMKLGRKDVGLALEAAGEAEVPVARLLAERMDAIIRADGGERDWAALGQPPKGG</sequence>
<dbReference type="PIRSF" id="PIRSF000103">
    <property type="entry name" value="HIBADH"/>
    <property type="match status" value="1"/>
</dbReference>
<dbReference type="AlphaFoldDB" id="A0A379MYW0"/>
<dbReference type="InterPro" id="IPR006115">
    <property type="entry name" value="6PGDH_NADP-bd"/>
</dbReference>
<dbReference type="GO" id="GO:0051287">
    <property type="term" value="F:NAD binding"/>
    <property type="evidence" value="ECO:0007669"/>
    <property type="project" value="InterPro"/>
</dbReference>
<protein>
    <submittedName>
        <fullName evidence="6">2-hydroxy-3-oxopropionate reductase</fullName>
        <ecNumber evidence="6">1.1.1.60</ecNumber>
    </submittedName>
</protein>
<feature type="domain" description="6-phosphogluconate dehydrogenase NADP-binding" evidence="4">
    <location>
        <begin position="7"/>
        <end position="164"/>
    </location>
</feature>
<dbReference type="GO" id="GO:0016054">
    <property type="term" value="P:organic acid catabolic process"/>
    <property type="evidence" value="ECO:0007669"/>
    <property type="project" value="UniProtKB-ARBA"/>
</dbReference>
<dbReference type="EC" id="1.1.1.60" evidence="6"/>
<organism evidence="6 7">
    <name type="scientific">Roseomonas mucosa</name>
    <dbReference type="NCBI Taxonomy" id="207340"/>
    <lineage>
        <taxon>Bacteria</taxon>
        <taxon>Pseudomonadati</taxon>
        <taxon>Pseudomonadota</taxon>
        <taxon>Alphaproteobacteria</taxon>
        <taxon>Acetobacterales</taxon>
        <taxon>Roseomonadaceae</taxon>
        <taxon>Roseomonas</taxon>
    </lineage>
</organism>
<dbReference type="Proteomes" id="UP000254919">
    <property type="component" value="Unassembled WGS sequence"/>
</dbReference>
<dbReference type="RefSeq" id="WP_019463145.1">
    <property type="nucleotide sequence ID" value="NZ_AP031462.1"/>
</dbReference>
<feature type="domain" description="3-hydroxyisobutyrate dehydrogenase-like NAD-binding" evidence="5">
    <location>
        <begin position="170"/>
        <end position="283"/>
    </location>
</feature>
<dbReference type="Gene3D" id="1.10.1040.10">
    <property type="entry name" value="N-(1-d-carboxylethyl)-l-norvaline Dehydrogenase, domain 2"/>
    <property type="match status" value="1"/>
</dbReference>
<dbReference type="PROSITE" id="PS00895">
    <property type="entry name" value="3_HYDROXYISOBUT_DH"/>
    <property type="match status" value="1"/>
</dbReference>
<evidence type="ECO:0000256" key="2">
    <source>
        <dbReference type="ARBA" id="ARBA00023027"/>
    </source>
</evidence>
<dbReference type="InterPro" id="IPR008927">
    <property type="entry name" value="6-PGluconate_DH-like_C_sf"/>
</dbReference>